<dbReference type="GO" id="GO:0016020">
    <property type="term" value="C:membrane"/>
    <property type="evidence" value="ECO:0007669"/>
    <property type="project" value="UniProtKB-SubCell"/>
</dbReference>
<comment type="catalytic activity">
    <reaction evidence="7">
        <text>L-cysteinyl-[protein] + hexadecanoyl-CoA = S-hexadecanoyl-L-cysteinyl-[protein] + CoA</text>
        <dbReference type="Rhea" id="RHEA:36683"/>
        <dbReference type="Rhea" id="RHEA-COMP:10131"/>
        <dbReference type="Rhea" id="RHEA-COMP:11032"/>
        <dbReference type="ChEBI" id="CHEBI:29950"/>
        <dbReference type="ChEBI" id="CHEBI:57287"/>
        <dbReference type="ChEBI" id="CHEBI:57379"/>
        <dbReference type="ChEBI" id="CHEBI:74151"/>
        <dbReference type="EC" id="2.3.1.225"/>
    </reaction>
</comment>
<reference evidence="9" key="1">
    <citation type="journal article" date="2008" name="Nature">
        <title>The amphioxus genome and the evolution of the chordate karyotype.</title>
        <authorList>
            <consortium name="US DOE Joint Genome Institute (JGI-PGF)"/>
            <person name="Putnam N.H."/>
            <person name="Butts T."/>
            <person name="Ferrier D.E.K."/>
            <person name="Furlong R.F."/>
            <person name="Hellsten U."/>
            <person name="Kawashima T."/>
            <person name="Robinson-Rechavi M."/>
            <person name="Shoguchi E."/>
            <person name="Terry A."/>
            <person name="Yu J.-K."/>
            <person name="Benito-Gutierrez E.L."/>
            <person name="Dubchak I."/>
            <person name="Garcia-Fernandez J."/>
            <person name="Gibson-Brown J.J."/>
            <person name="Grigoriev I.V."/>
            <person name="Horton A.C."/>
            <person name="de Jong P.J."/>
            <person name="Jurka J."/>
            <person name="Kapitonov V.V."/>
            <person name="Kohara Y."/>
            <person name="Kuroki Y."/>
            <person name="Lindquist E."/>
            <person name="Lucas S."/>
            <person name="Osoegawa K."/>
            <person name="Pennacchio L.A."/>
            <person name="Salamov A.A."/>
            <person name="Satou Y."/>
            <person name="Sauka-Spengler T."/>
            <person name="Schmutz J."/>
            <person name="Shin-I T."/>
            <person name="Toyoda A."/>
            <person name="Bronner-Fraser M."/>
            <person name="Fujiyama A."/>
            <person name="Holland L.Z."/>
            <person name="Holland P.W.H."/>
            <person name="Satoh N."/>
            <person name="Rokhsar D.S."/>
        </authorList>
    </citation>
    <scope>NUCLEOTIDE SEQUENCE [LARGE SCALE GENOMIC DNA]</scope>
    <source>
        <strain evidence="9">S238N-H82</strain>
        <tissue evidence="9">Testes</tissue>
    </source>
</reference>
<name>C3ZBJ7_BRAFL</name>
<keyword evidence="5 7" id="KW-0472">Membrane</keyword>
<dbReference type="eggNOG" id="KOG1311">
    <property type="taxonomic scope" value="Eukaryota"/>
</dbReference>
<dbReference type="GO" id="GO:0019706">
    <property type="term" value="F:protein-cysteine S-palmitoyltransferase activity"/>
    <property type="evidence" value="ECO:0007669"/>
    <property type="project" value="UniProtKB-EC"/>
</dbReference>
<keyword evidence="2 7" id="KW-0808">Transferase</keyword>
<proteinExistence type="inferred from homology"/>
<sequence length="269" mass="30422">MCCCKDKDSPDPGSNAALAVQKPRKNGWSWPLHPFQLVAWFFIAYFGVIHFGVLVPVMPAEWQIAGYIIVGIFLALHCILHIWSLTVNPADDNVIRKWKGLEPKKYDRTMQAHVIENNRCYICDTDVCASAKHCRLCNKCVSGFDHHCRWLNSCIGDKNYKLFISCLVSALVGAVLILAISIYVTVMYFVDPSALHYAQQAPRTVWVAPRKVWVAPRKVPGEAFVSVVILTSLLCVVAMLLLGHLLCFHLYLMCNSLSTYDYIMRGREK</sequence>
<evidence type="ECO:0000256" key="3">
    <source>
        <dbReference type="ARBA" id="ARBA00022692"/>
    </source>
</evidence>
<keyword evidence="3 7" id="KW-0812">Transmembrane</keyword>
<feature type="domain" description="Palmitoyltransferase DHHC" evidence="8">
    <location>
        <begin position="116"/>
        <end position="263"/>
    </location>
</feature>
<evidence type="ECO:0000313" key="9">
    <source>
        <dbReference type="EMBL" id="EEN50234.1"/>
    </source>
</evidence>
<feature type="transmembrane region" description="Helical" evidence="7">
    <location>
        <begin position="162"/>
        <end position="190"/>
    </location>
</feature>
<evidence type="ECO:0000259" key="8">
    <source>
        <dbReference type="Pfam" id="PF01529"/>
    </source>
</evidence>
<dbReference type="PANTHER" id="PTHR22883:SF203">
    <property type="entry name" value="PALMITOYLTRANSFERASE"/>
    <property type="match status" value="1"/>
</dbReference>
<dbReference type="EC" id="2.3.1.225" evidence="7"/>
<keyword evidence="6 7" id="KW-0012">Acyltransferase</keyword>
<feature type="transmembrane region" description="Helical" evidence="7">
    <location>
        <begin position="223"/>
        <end position="252"/>
    </location>
</feature>
<gene>
    <name evidence="9" type="ORF">BRAFLDRAFT_260182</name>
</gene>
<evidence type="ECO:0000256" key="5">
    <source>
        <dbReference type="ARBA" id="ARBA00023136"/>
    </source>
</evidence>
<feature type="transmembrane region" description="Helical" evidence="7">
    <location>
        <begin position="37"/>
        <end position="58"/>
    </location>
</feature>
<dbReference type="InterPro" id="IPR001594">
    <property type="entry name" value="Palmitoyltrfase_DHHC"/>
</dbReference>
<dbReference type="EMBL" id="GG666603">
    <property type="protein sequence ID" value="EEN50234.1"/>
    <property type="molecule type" value="Genomic_DNA"/>
</dbReference>
<evidence type="ECO:0000256" key="2">
    <source>
        <dbReference type="ARBA" id="ARBA00022679"/>
    </source>
</evidence>
<dbReference type="PANTHER" id="PTHR22883">
    <property type="entry name" value="ZINC FINGER DHHC DOMAIN CONTAINING PROTEIN"/>
    <property type="match status" value="1"/>
</dbReference>
<evidence type="ECO:0000256" key="6">
    <source>
        <dbReference type="ARBA" id="ARBA00023315"/>
    </source>
</evidence>
<feature type="non-terminal residue" evidence="9">
    <location>
        <position position="269"/>
    </location>
</feature>
<accession>C3ZBJ7</accession>
<dbReference type="InParanoid" id="C3ZBJ7"/>
<dbReference type="PROSITE" id="PS50216">
    <property type="entry name" value="DHHC"/>
    <property type="match status" value="1"/>
</dbReference>
<protein>
    <recommendedName>
        <fullName evidence="7">Palmitoyltransferase</fullName>
        <ecNumber evidence="7">2.3.1.225</ecNumber>
    </recommendedName>
</protein>
<organism>
    <name type="scientific">Branchiostoma floridae</name>
    <name type="common">Florida lancelet</name>
    <name type="synonym">Amphioxus</name>
    <dbReference type="NCBI Taxonomy" id="7739"/>
    <lineage>
        <taxon>Eukaryota</taxon>
        <taxon>Metazoa</taxon>
        <taxon>Chordata</taxon>
        <taxon>Cephalochordata</taxon>
        <taxon>Leptocardii</taxon>
        <taxon>Amphioxiformes</taxon>
        <taxon>Branchiostomatidae</taxon>
        <taxon>Branchiostoma</taxon>
    </lineage>
</organism>
<dbReference type="InterPro" id="IPR039859">
    <property type="entry name" value="PFA4/ZDH16/20/ERF2-like"/>
</dbReference>
<evidence type="ECO:0000256" key="4">
    <source>
        <dbReference type="ARBA" id="ARBA00022989"/>
    </source>
</evidence>
<feature type="transmembrane region" description="Helical" evidence="7">
    <location>
        <begin position="64"/>
        <end position="87"/>
    </location>
</feature>
<comment type="domain">
    <text evidence="7">The DHHC domain is required for palmitoyltransferase activity.</text>
</comment>
<dbReference type="Pfam" id="PF01529">
    <property type="entry name" value="DHHC"/>
    <property type="match status" value="1"/>
</dbReference>
<dbReference type="AlphaFoldDB" id="C3ZBJ7"/>
<comment type="similarity">
    <text evidence="7">Belongs to the DHHC palmitoyltransferase family.</text>
</comment>
<comment type="subcellular location">
    <subcellularLocation>
        <location evidence="1">Membrane</location>
        <topology evidence="1">Multi-pass membrane protein</topology>
    </subcellularLocation>
</comment>
<keyword evidence="4 7" id="KW-1133">Transmembrane helix</keyword>
<evidence type="ECO:0000256" key="7">
    <source>
        <dbReference type="RuleBase" id="RU079119"/>
    </source>
</evidence>
<dbReference type="STRING" id="7739.C3ZBJ7"/>
<evidence type="ECO:0000256" key="1">
    <source>
        <dbReference type="ARBA" id="ARBA00004141"/>
    </source>
</evidence>